<feature type="disulfide bond" description="Redox-active" evidence="4">
    <location>
        <begin position="77"/>
        <end position="81"/>
    </location>
</feature>
<evidence type="ECO:0000256" key="4">
    <source>
        <dbReference type="PIRSR" id="PIRSR603782-2"/>
    </source>
</evidence>
<feature type="binding site" evidence="3">
    <location>
        <position position="81"/>
    </location>
    <ligand>
        <name>Cu cation</name>
        <dbReference type="ChEBI" id="CHEBI:23378"/>
    </ligand>
</feature>
<dbReference type="Gene3D" id="3.40.30.10">
    <property type="entry name" value="Glutaredoxin"/>
    <property type="match status" value="1"/>
</dbReference>
<protein>
    <submittedName>
        <fullName evidence="6">Photosynthetic protein synthase I</fullName>
    </submittedName>
</protein>
<dbReference type="PANTHER" id="PTHR12151">
    <property type="entry name" value="ELECTRON TRANSPORT PROTIN SCO1/SENC FAMILY MEMBER"/>
    <property type="match status" value="1"/>
</dbReference>
<keyword evidence="2 3" id="KW-0186">Copper</keyword>
<dbReference type="EMBL" id="JPGN01000087">
    <property type="protein sequence ID" value="KFI18153.1"/>
    <property type="molecule type" value="Genomic_DNA"/>
</dbReference>
<feature type="domain" description="Thioredoxin" evidence="5">
    <location>
        <begin position="39"/>
        <end position="201"/>
    </location>
</feature>
<organism evidence="6 7">
    <name type="scientific">Nitrosococcus oceani C-27</name>
    <dbReference type="NCBI Taxonomy" id="314279"/>
    <lineage>
        <taxon>Bacteria</taxon>
        <taxon>Pseudomonadati</taxon>
        <taxon>Pseudomonadota</taxon>
        <taxon>Gammaproteobacteria</taxon>
        <taxon>Chromatiales</taxon>
        <taxon>Chromatiaceae</taxon>
        <taxon>Nitrosococcus</taxon>
    </lineage>
</organism>
<dbReference type="PROSITE" id="PS51352">
    <property type="entry name" value="THIOREDOXIN_2"/>
    <property type="match status" value="1"/>
</dbReference>
<feature type="binding site" evidence="3">
    <location>
        <position position="167"/>
    </location>
    <ligand>
        <name>Cu cation</name>
        <dbReference type="ChEBI" id="CHEBI:23378"/>
    </ligand>
</feature>
<dbReference type="PANTHER" id="PTHR12151:SF25">
    <property type="entry name" value="LINALOOL DEHYDRATASE_ISOMERASE DOMAIN-CONTAINING PROTEIN"/>
    <property type="match status" value="1"/>
</dbReference>
<comment type="similarity">
    <text evidence="1">Belongs to the SCO1/2 family.</text>
</comment>
<keyword evidence="4" id="KW-1015">Disulfide bond</keyword>
<name>A0A0E2YXL8_9GAMM</name>
<dbReference type="InterPro" id="IPR036249">
    <property type="entry name" value="Thioredoxin-like_sf"/>
</dbReference>
<evidence type="ECO:0000313" key="7">
    <source>
        <dbReference type="Proteomes" id="UP000028839"/>
    </source>
</evidence>
<evidence type="ECO:0000256" key="3">
    <source>
        <dbReference type="PIRSR" id="PIRSR603782-1"/>
    </source>
</evidence>
<dbReference type="CDD" id="cd02968">
    <property type="entry name" value="SCO"/>
    <property type="match status" value="1"/>
</dbReference>
<dbReference type="OrthoDB" id="8550465at2"/>
<accession>A0A0E2YXL8</accession>
<sequence length="208" mass="23201">MRTLFLSTLLAIAGLTALWVGTDGGRAFTAETARRLEVREHPKPVPNWHLEDQNAKTLALGDWHGRYVVVDFIYTSCTSACLTLSSGMGNLQREFEKALDKDRLRLLSISFDPEKDTPEQLRHHLSHFSGEGKYWAAARPTHTVEKKAILDFFKVTVIPDGMGGYTHTAGYHVINPQGRLVAIFGVEEYPKLQDYLTMALVEGDVGEG</sequence>
<comment type="caution">
    <text evidence="6">The sequence shown here is derived from an EMBL/GenBank/DDBJ whole genome shotgun (WGS) entry which is preliminary data.</text>
</comment>
<dbReference type="GO" id="GO:0046872">
    <property type="term" value="F:metal ion binding"/>
    <property type="evidence" value="ECO:0007669"/>
    <property type="project" value="UniProtKB-KW"/>
</dbReference>
<dbReference type="Pfam" id="PF02630">
    <property type="entry name" value="SCO1-SenC"/>
    <property type="match status" value="1"/>
</dbReference>
<dbReference type="InterPro" id="IPR013766">
    <property type="entry name" value="Thioredoxin_domain"/>
</dbReference>
<dbReference type="InterPro" id="IPR003782">
    <property type="entry name" value="SCO1/SenC"/>
</dbReference>
<feature type="binding site" evidence="3">
    <location>
        <position position="77"/>
    </location>
    <ligand>
        <name>Cu cation</name>
        <dbReference type="ChEBI" id="CHEBI:23378"/>
    </ligand>
</feature>
<evidence type="ECO:0000313" key="6">
    <source>
        <dbReference type="EMBL" id="KFI18153.1"/>
    </source>
</evidence>
<dbReference type="SUPFAM" id="SSF52833">
    <property type="entry name" value="Thioredoxin-like"/>
    <property type="match status" value="1"/>
</dbReference>
<keyword evidence="3" id="KW-0479">Metal-binding</keyword>
<reference evidence="6 7" key="1">
    <citation type="submission" date="2014-07" db="EMBL/GenBank/DDBJ databases">
        <title>Comparative analysis of Nitrosococcus oceani genome inventories of strains from Pacific and Atlantic gyres.</title>
        <authorList>
            <person name="Lim C.K."/>
            <person name="Wang L."/>
            <person name="Sayavedra-Soto L.A."/>
            <person name="Klotz M.G."/>
        </authorList>
    </citation>
    <scope>NUCLEOTIDE SEQUENCE [LARGE SCALE GENOMIC DNA]</scope>
    <source>
        <strain evidence="6 7">C-27</strain>
    </source>
</reference>
<evidence type="ECO:0000256" key="2">
    <source>
        <dbReference type="ARBA" id="ARBA00023008"/>
    </source>
</evidence>
<dbReference type="Proteomes" id="UP000028839">
    <property type="component" value="Unassembled WGS sequence"/>
</dbReference>
<dbReference type="HOGENOM" id="CLU_050131_4_4_6"/>
<evidence type="ECO:0000259" key="5">
    <source>
        <dbReference type="PROSITE" id="PS51352"/>
    </source>
</evidence>
<proteinExistence type="inferred from homology"/>
<dbReference type="AlphaFoldDB" id="A0A0E2YXL8"/>
<gene>
    <name evidence="6" type="ORF">IB75_15780</name>
</gene>
<evidence type="ECO:0000256" key="1">
    <source>
        <dbReference type="ARBA" id="ARBA00010996"/>
    </source>
</evidence>